<keyword evidence="5" id="KW-0238">DNA-binding</keyword>
<dbReference type="OrthoDB" id="10038011at2759"/>
<name>A0A5E4M7T9_9HEMI</name>
<reference evidence="5 6" key="1">
    <citation type="submission" date="2019-08" db="EMBL/GenBank/DDBJ databases">
        <authorList>
            <person name="Alioto T."/>
            <person name="Alioto T."/>
            <person name="Gomez Garrido J."/>
        </authorList>
    </citation>
    <scope>NUCLEOTIDE SEQUENCE [LARGE SCALE GENOMIC DNA]</scope>
</reference>
<evidence type="ECO:0000256" key="1">
    <source>
        <dbReference type="ARBA" id="ARBA00004123"/>
    </source>
</evidence>
<evidence type="ECO:0000259" key="4">
    <source>
        <dbReference type="Pfam" id="PF13891"/>
    </source>
</evidence>
<dbReference type="PANTHER" id="PTHR16198">
    <property type="match status" value="1"/>
</dbReference>
<accession>A0A5E4M7T9</accession>
<dbReference type="Proteomes" id="UP000325440">
    <property type="component" value="Unassembled WGS sequence"/>
</dbReference>
<keyword evidence="2" id="KW-0539">Nucleus</keyword>
<gene>
    <name evidence="5" type="ORF">CINCED_3A020054</name>
</gene>
<comment type="subcellular location">
    <subcellularLocation>
        <location evidence="1">Nucleus</location>
    </subcellularLocation>
</comment>
<keyword evidence="6" id="KW-1185">Reference proteome</keyword>
<evidence type="ECO:0000256" key="2">
    <source>
        <dbReference type="ARBA" id="ARBA00023242"/>
    </source>
</evidence>
<evidence type="ECO:0000256" key="3">
    <source>
        <dbReference type="SAM" id="MobiDB-lite"/>
    </source>
</evidence>
<dbReference type="GO" id="GO:0005634">
    <property type="term" value="C:nucleus"/>
    <property type="evidence" value="ECO:0007669"/>
    <property type="project" value="UniProtKB-SubCell"/>
</dbReference>
<feature type="compositionally biased region" description="Basic residues" evidence="3">
    <location>
        <begin position="219"/>
        <end position="228"/>
    </location>
</feature>
<dbReference type="EMBL" id="CABPRJ010000479">
    <property type="protein sequence ID" value="VVC28289.1"/>
    <property type="molecule type" value="Genomic_DNA"/>
</dbReference>
<feature type="domain" description="KANL2-like probable zinc-finger" evidence="4">
    <location>
        <begin position="420"/>
        <end position="475"/>
    </location>
</feature>
<proteinExistence type="predicted"/>
<dbReference type="SUPFAM" id="SSF101447">
    <property type="entry name" value="Formin homology 2 domain (FH2 domain)"/>
    <property type="match status" value="1"/>
</dbReference>
<dbReference type="InterPro" id="IPR025927">
    <property type="entry name" value="Znf_KANL2-like"/>
</dbReference>
<feature type="region of interest" description="Disordered" evidence="3">
    <location>
        <begin position="150"/>
        <end position="248"/>
    </location>
</feature>
<evidence type="ECO:0000313" key="5">
    <source>
        <dbReference type="EMBL" id="VVC28289.1"/>
    </source>
</evidence>
<dbReference type="GO" id="GO:0003677">
    <property type="term" value="F:DNA binding"/>
    <property type="evidence" value="ECO:0007669"/>
    <property type="project" value="UniProtKB-KW"/>
</dbReference>
<dbReference type="Pfam" id="PF13891">
    <property type="entry name" value="zf-C3HC3H_KANSL2"/>
    <property type="match status" value="1"/>
</dbReference>
<dbReference type="AlphaFoldDB" id="A0A5E4M7T9"/>
<feature type="compositionally biased region" description="Pro residues" evidence="3">
    <location>
        <begin position="152"/>
        <end position="199"/>
    </location>
</feature>
<organism evidence="5 6">
    <name type="scientific">Cinara cedri</name>
    <dbReference type="NCBI Taxonomy" id="506608"/>
    <lineage>
        <taxon>Eukaryota</taxon>
        <taxon>Metazoa</taxon>
        <taxon>Ecdysozoa</taxon>
        <taxon>Arthropoda</taxon>
        <taxon>Hexapoda</taxon>
        <taxon>Insecta</taxon>
        <taxon>Pterygota</taxon>
        <taxon>Neoptera</taxon>
        <taxon>Paraneoptera</taxon>
        <taxon>Hemiptera</taxon>
        <taxon>Sternorrhyncha</taxon>
        <taxon>Aphidomorpha</taxon>
        <taxon>Aphidoidea</taxon>
        <taxon>Aphididae</taxon>
        <taxon>Lachninae</taxon>
        <taxon>Cinara</taxon>
    </lineage>
</organism>
<protein>
    <submittedName>
        <fullName evidence="5">Potential DNA-binding domain</fullName>
    </submittedName>
</protein>
<dbReference type="PANTHER" id="PTHR16198:SF2">
    <property type="entry name" value="INO80 COMPLEX SUBUNIT D"/>
    <property type="match status" value="1"/>
</dbReference>
<sequence length="689" mass="77105">MQNVFPRDMFTIGSFDSSVKCNGHVQLPGRTPKKDRKGCKKEKIETVLKNRLISSSKTKTPTVKLSKINVKSKNQLTKSESEEFNMTVDSVVTKPITNDDVAIFPDILFNNINSLVNNQIVNLNNQIVNNINNQIVNNINNQIVNNVICPISTPPQQPPSTPSPPPPPEPSPPPPPPPPLPQSPPPPPTPPPPPPPLPVDIPEQEVEICLSTEVEPLPKKPKAKKKYKSRADKIGLSGNKKSDKVDPPCVNDKNQLSCNVITIPPKRKYAKLTNWQKDCGTRHETLQRMLMECENEAKLREDLYPLDLVSYDVEDADNPLSLEFEDAPYQRFWLPSDRIDSTDRDAKINNLRSELRRKFHQLSNLPDNSPSPDLVLALTDAVRYNPICISKLESQDSSKLKTKPKRNSGITLVQQKCCLEICNSPAIPCTRHCFKHILRNVDQLLFEHCSARTIHGPCTNAVFNIHNVQPLCFEHLYCTEKIVQAEEVPTVKSKSRKRPKNSLFNKVTKRSKKKKTLSATYPPLEPPPYTETIVPNTIEPITCTNDLPQNISNCDVTSLYSSVANPDIYLHPVGNTIITNEVEVGDEVLADLEAADLASHESRLLDDHDDITSVFSQIPVDAFNDLFTVDKNGQYVPSREETEELERALEAVDMDVRSLERLSQTHLAHMSLDPASLLADLPIPPFSSS</sequence>
<evidence type="ECO:0000313" key="6">
    <source>
        <dbReference type="Proteomes" id="UP000325440"/>
    </source>
</evidence>